<evidence type="ECO:0000256" key="7">
    <source>
        <dbReference type="ARBA" id="ARBA00023242"/>
    </source>
</evidence>
<protein>
    <recommendedName>
        <fullName evidence="5">Protein YAE1</fullName>
    </recommendedName>
    <alternativeName>
        <fullName evidence="4">Protein yae1</fullName>
    </alternativeName>
</protein>
<evidence type="ECO:0000313" key="9">
    <source>
        <dbReference type="EMBL" id="KZP00792.1"/>
    </source>
</evidence>
<dbReference type="GO" id="GO:0005634">
    <property type="term" value="C:nucleus"/>
    <property type="evidence" value="ECO:0007669"/>
    <property type="project" value="UniProtKB-SubCell"/>
</dbReference>
<reference evidence="9 10" key="1">
    <citation type="journal article" date="2016" name="Mol. Biol. Evol.">
        <title>Comparative Genomics of Early-Diverging Mushroom-Forming Fungi Provides Insights into the Origins of Lignocellulose Decay Capabilities.</title>
        <authorList>
            <person name="Nagy L.G."/>
            <person name="Riley R."/>
            <person name="Tritt A."/>
            <person name="Adam C."/>
            <person name="Daum C."/>
            <person name="Floudas D."/>
            <person name="Sun H."/>
            <person name="Yadav J.S."/>
            <person name="Pangilinan J."/>
            <person name="Larsson K.H."/>
            <person name="Matsuura K."/>
            <person name="Barry K."/>
            <person name="Labutti K."/>
            <person name="Kuo R."/>
            <person name="Ohm R.A."/>
            <person name="Bhattacharya S.S."/>
            <person name="Shirouzu T."/>
            <person name="Yoshinaga Y."/>
            <person name="Martin F.M."/>
            <person name="Grigoriev I.V."/>
            <person name="Hibbett D.S."/>
        </authorList>
    </citation>
    <scope>NUCLEOTIDE SEQUENCE [LARGE SCALE GENOMIC DNA]</scope>
    <source>
        <strain evidence="9 10">TUFC12733</strain>
    </source>
</reference>
<dbReference type="STRING" id="1330018.A0A167RDD8"/>
<sequence>MDDEDAWMDEDEMTEKGTADREWNSLADKYTNDGYREGITVGKEAHLQDGFDQGFSQTGVPVGRRLGNLRGTAAALLQYFTQLQSQAAADVNVSTQLGADLQEIKSITQGLAELQFREVAPRDAEAIAHAREHGIDDEEDAGDQLAKALGGMKTVDGQIRLKELSDSLHALLTKLGLQQMYRIPDK</sequence>
<keyword evidence="10" id="KW-1185">Reference proteome</keyword>
<dbReference type="EMBL" id="KV417268">
    <property type="protein sequence ID" value="KZP00792.1"/>
    <property type="molecule type" value="Genomic_DNA"/>
</dbReference>
<comment type="similarity">
    <text evidence="3">Belongs to the YAE1 family.</text>
</comment>
<proteinExistence type="inferred from homology"/>
<feature type="domain" description="Essential protein Yae1 N-terminal" evidence="8">
    <location>
        <begin position="34"/>
        <end position="73"/>
    </location>
</feature>
<keyword evidence="6" id="KW-0963">Cytoplasm</keyword>
<dbReference type="PANTHER" id="PTHR18829">
    <property type="entry name" value="PROTEIN YAE1 HOMOLOG"/>
    <property type="match status" value="1"/>
</dbReference>
<evidence type="ECO:0000256" key="6">
    <source>
        <dbReference type="ARBA" id="ARBA00022490"/>
    </source>
</evidence>
<gene>
    <name evidence="9" type="ORF">CALVIDRAFT_533124</name>
</gene>
<evidence type="ECO:0000256" key="4">
    <source>
        <dbReference type="ARBA" id="ARBA00017286"/>
    </source>
</evidence>
<dbReference type="OrthoDB" id="20086at2759"/>
<dbReference type="PANTHER" id="PTHR18829:SF0">
    <property type="entry name" value="PROTEIN YAE1 HOMOLOG"/>
    <property type="match status" value="1"/>
</dbReference>
<evidence type="ECO:0000256" key="2">
    <source>
        <dbReference type="ARBA" id="ARBA00004496"/>
    </source>
</evidence>
<evidence type="ECO:0000259" key="8">
    <source>
        <dbReference type="Pfam" id="PF09811"/>
    </source>
</evidence>
<name>A0A167RDD8_CALVF</name>
<accession>A0A167RDD8</accession>
<dbReference type="Pfam" id="PF09811">
    <property type="entry name" value="Yae1_N"/>
    <property type="match status" value="1"/>
</dbReference>
<dbReference type="InterPro" id="IPR019191">
    <property type="entry name" value="Essential_protein_Yae1_N"/>
</dbReference>
<keyword evidence="7" id="KW-0539">Nucleus</keyword>
<evidence type="ECO:0000256" key="5">
    <source>
        <dbReference type="ARBA" id="ARBA00018400"/>
    </source>
</evidence>
<evidence type="ECO:0000256" key="3">
    <source>
        <dbReference type="ARBA" id="ARBA00007096"/>
    </source>
</evidence>
<dbReference type="GO" id="GO:0005737">
    <property type="term" value="C:cytoplasm"/>
    <property type="evidence" value="ECO:0007669"/>
    <property type="project" value="UniProtKB-SubCell"/>
</dbReference>
<dbReference type="AlphaFoldDB" id="A0A167RDD8"/>
<evidence type="ECO:0000256" key="1">
    <source>
        <dbReference type="ARBA" id="ARBA00004123"/>
    </source>
</evidence>
<organism evidence="9 10">
    <name type="scientific">Calocera viscosa (strain TUFC12733)</name>
    <dbReference type="NCBI Taxonomy" id="1330018"/>
    <lineage>
        <taxon>Eukaryota</taxon>
        <taxon>Fungi</taxon>
        <taxon>Dikarya</taxon>
        <taxon>Basidiomycota</taxon>
        <taxon>Agaricomycotina</taxon>
        <taxon>Dacrymycetes</taxon>
        <taxon>Dacrymycetales</taxon>
        <taxon>Dacrymycetaceae</taxon>
        <taxon>Calocera</taxon>
    </lineage>
</organism>
<dbReference type="Proteomes" id="UP000076738">
    <property type="component" value="Unassembled WGS sequence"/>
</dbReference>
<comment type="subcellular location">
    <subcellularLocation>
        <location evidence="2">Cytoplasm</location>
    </subcellularLocation>
    <subcellularLocation>
        <location evidence="1">Nucleus</location>
    </subcellularLocation>
</comment>
<dbReference type="InterPro" id="IPR038881">
    <property type="entry name" value="Yae1-like"/>
</dbReference>
<evidence type="ECO:0000313" key="10">
    <source>
        <dbReference type="Proteomes" id="UP000076738"/>
    </source>
</evidence>